<organism evidence="2 3">
    <name type="scientific">Agromyces soli</name>
    <dbReference type="NCBI Taxonomy" id="659012"/>
    <lineage>
        <taxon>Bacteria</taxon>
        <taxon>Bacillati</taxon>
        <taxon>Actinomycetota</taxon>
        <taxon>Actinomycetes</taxon>
        <taxon>Micrococcales</taxon>
        <taxon>Microbacteriaceae</taxon>
        <taxon>Agromyces</taxon>
    </lineage>
</organism>
<evidence type="ECO:0000256" key="1">
    <source>
        <dbReference type="SAM" id="Phobius"/>
    </source>
</evidence>
<name>A0ABY4AWJ2_9MICO</name>
<keyword evidence="1" id="KW-0472">Membrane</keyword>
<feature type="transmembrane region" description="Helical" evidence="1">
    <location>
        <begin position="69"/>
        <end position="88"/>
    </location>
</feature>
<keyword evidence="3" id="KW-1185">Reference proteome</keyword>
<keyword evidence="1" id="KW-0812">Transmembrane</keyword>
<feature type="transmembrane region" description="Helical" evidence="1">
    <location>
        <begin position="94"/>
        <end position="115"/>
    </location>
</feature>
<proteinExistence type="predicted"/>
<keyword evidence="1" id="KW-1133">Transmembrane helix</keyword>
<accession>A0ABY4AWJ2</accession>
<evidence type="ECO:0000313" key="3">
    <source>
        <dbReference type="Proteomes" id="UP000831304"/>
    </source>
</evidence>
<dbReference type="Proteomes" id="UP000831304">
    <property type="component" value="Chromosome"/>
</dbReference>
<sequence length="146" mass="16788">MSGRRERRSWRERHPNVQLPWQAEGWYTDEVRAAEDPAIEAVVQASRRGRIDPRGSRSLHPRAMIHSPYLALLYVAAVLAGGLFLIVTVPDATFAWWMAGFMWFFGLMGLAIAVWRIPGWHRARAAVRRHIAEHGGEMPENLQWYS</sequence>
<protein>
    <submittedName>
        <fullName evidence="2">Uncharacterized protein</fullName>
    </submittedName>
</protein>
<evidence type="ECO:0000313" key="2">
    <source>
        <dbReference type="EMBL" id="UOE27538.1"/>
    </source>
</evidence>
<gene>
    <name evidence="2" type="ORF">MTP13_07100</name>
</gene>
<dbReference type="RefSeq" id="WP_243570368.1">
    <property type="nucleotide sequence ID" value="NZ_BAAARD010000001.1"/>
</dbReference>
<dbReference type="EMBL" id="CP094533">
    <property type="protein sequence ID" value="UOE27538.1"/>
    <property type="molecule type" value="Genomic_DNA"/>
</dbReference>
<reference evidence="2 3" key="1">
    <citation type="submission" date="2022-03" db="EMBL/GenBank/DDBJ databases">
        <title>Agromyces sp. isolated from the gut of P. brevitarsis seulensis larvae.</title>
        <authorList>
            <person name="Won M."/>
            <person name="Kwon S.-W."/>
        </authorList>
    </citation>
    <scope>NUCLEOTIDE SEQUENCE [LARGE SCALE GENOMIC DNA]</scope>
    <source>
        <strain evidence="2 3">KACC 16215</strain>
    </source>
</reference>